<sequence length="211" mass="23644">MQNLKIFIADDHQILIDGIISFFNELEGFEVIGHANDGLSLLQEIATKTPDIILLDLNMPKLDGIATLKKLRGNYPNIKIIILSNYHQSQLIKETKALGADGYVLKNGSKSDLLNAIETIQSGKFYFPEEKEVDPNTPLVFTDEFMKKYQLTKREVEIIKLVCEALSSKEIGDKLFIGELTVTTHRRNILSKLGLKNTPALINFAKENGIA</sequence>
<organism evidence="6 7">
    <name type="scientific">Pedobacter planticolens</name>
    <dbReference type="NCBI Taxonomy" id="2679964"/>
    <lineage>
        <taxon>Bacteria</taxon>
        <taxon>Pseudomonadati</taxon>
        <taxon>Bacteroidota</taxon>
        <taxon>Sphingobacteriia</taxon>
        <taxon>Sphingobacteriales</taxon>
        <taxon>Sphingobacteriaceae</taxon>
        <taxon>Pedobacter</taxon>
    </lineage>
</organism>
<feature type="domain" description="Response regulatory" evidence="5">
    <location>
        <begin position="5"/>
        <end position="121"/>
    </location>
</feature>
<evidence type="ECO:0000256" key="2">
    <source>
        <dbReference type="ARBA" id="ARBA00023125"/>
    </source>
</evidence>
<evidence type="ECO:0000256" key="3">
    <source>
        <dbReference type="PROSITE-ProRule" id="PRU00169"/>
    </source>
</evidence>
<evidence type="ECO:0000259" key="4">
    <source>
        <dbReference type="PROSITE" id="PS50043"/>
    </source>
</evidence>
<dbReference type="InterPro" id="IPR016032">
    <property type="entry name" value="Sig_transdc_resp-reg_C-effctor"/>
</dbReference>
<dbReference type="InterPro" id="IPR000792">
    <property type="entry name" value="Tscrpt_reg_LuxR_C"/>
</dbReference>
<dbReference type="Gene3D" id="3.40.50.2300">
    <property type="match status" value="1"/>
</dbReference>
<name>A0A923IWI2_9SPHI</name>
<keyword evidence="2" id="KW-0238">DNA-binding</keyword>
<dbReference type="InterPro" id="IPR011006">
    <property type="entry name" value="CheY-like_superfamily"/>
</dbReference>
<dbReference type="PANTHER" id="PTHR45566:SF2">
    <property type="entry name" value="NARL SUBFAMILY"/>
    <property type="match status" value="1"/>
</dbReference>
<evidence type="ECO:0000313" key="6">
    <source>
        <dbReference type="EMBL" id="MBB2146938.1"/>
    </source>
</evidence>
<dbReference type="CDD" id="cd06170">
    <property type="entry name" value="LuxR_C_like"/>
    <property type="match status" value="1"/>
</dbReference>
<dbReference type="PROSITE" id="PS50043">
    <property type="entry name" value="HTH_LUXR_2"/>
    <property type="match status" value="1"/>
</dbReference>
<dbReference type="InterPro" id="IPR058245">
    <property type="entry name" value="NreC/VraR/RcsB-like_REC"/>
</dbReference>
<dbReference type="GO" id="GO:0000160">
    <property type="term" value="P:phosphorelay signal transduction system"/>
    <property type="evidence" value="ECO:0007669"/>
    <property type="project" value="InterPro"/>
</dbReference>
<accession>A0A923IWI2</accession>
<reference evidence="6" key="1">
    <citation type="submission" date="2019-11" db="EMBL/GenBank/DDBJ databases">
        <title>Description of Pedobacter sp. LMG 31464T.</title>
        <authorList>
            <person name="Carlier A."/>
            <person name="Qi S."/>
            <person name="Vandamme P."/>
        </authorList>
    </citation>
    <scope>NUCLEOTIDE SEQUENCE</scope>
    <source>
        <strain evidence="6">LMG 31464</strain>
    </source>
</reference>
<gene>
    <name evidence="6" type="ORF">GM921_15645</name>
</gene>
<dbReference type="SUPFAM" id="SSF46894">
    <property type="entry name" value="C-terminal effector domain of the bipartite response regulators"/>
    <property type="match status" value="1"/>
</dbReference>
<dbReference type="PANTHER" id="PTHR45566">
    <property type="entry name" value="HTH-TYPE TRANSCRIPTIONAL REGULATOR YHJB-RELATED"/>
    <property type="match status" value="1"/>
</dbReference>
<dbReference type="Pfam" id="PF00196">
    <property type="entry name" value="GerE"/>
    <property type="match status" value="1"/>
</dbReference>
<dbReference type="RefSeq" id="WP_182923574.1">
    <property type="nucleotide sequence ID" value="NZ_WNXD01000002.1"/>
</dbReference>
<dbReference type="CDD" id="cd17535">
    <property type="entry name" value="REC_NarL-like"/>
    <property type="match status" value="1"/>
</dbReference>
<dbReference type="InterPro" id="IPR001789">
    <property type="entry name" value="Sig_transdc_resp-reg_receiver"/>
</dbReference>
<proteinExistence type="predicted"/>
<dbReference type="Pfam" id="PF00072">
    <property type="entry name" value="Response_reg"/>
    <property type="match status" value="1"/>
</dbReference>
<dbReference type="PROSITE" id="PS50110">
    <property type="entry name" value="RESPONSE_REGULATORY"/>
    <property type="match status" value="1"/>
</dbReference>
<dbReference type="Proteomes" id="UP000601055">
    <property type="component" value="Unassembled WGS sequence"/>
</dbReference>
<dbReference type="SUPFAM" id="SSF52172">
    <property type="entry name" value="CheY-like"/>
    <property type="match status" value="1"/>
</dbReference>
<dbReference type="AlphaFoldDB" id="A0A923IWI2"/>
<dbReference type="GO" id="GO:0003677">
    <property type="term" value="F:DNA binding"/>
    <property type="evidence" value="ECO:0007669"/>
    <property type="project" value="UniProtKB-KW"/>
</dbReference>
<comment type="caution">
    <text evidence="6">The sequence shown here is derived from an EMBL/GenBank/DDBJ whole genome shotgun (WGS) entry which is preliminary data.</text>
</comment>
<dbReference type="SMART" id="SM00421">
    <property type="entry name" value="HTH_LUXR"/>
    <property type="match status" value="1"/>
</dbReference>
<dbReference type="GO" id="GO:0006355">
    <property type="term" value="P:regulation of DNA-templated transcription"/>
    <property type="evidence" value="ECO:0007669"/>
    <property type="project" value="InterPro"/>
</dbReference>
<evidence type="ECO:0000313" key="7">
    <source>
        <dbReference type="Proteomes" id="UP000601055"/>
    </source>
</evidence>
<keyword evidence="1 3" id="KW-0597">Phosphoprotein</keyword>
<feature type="modified residue" description="4-aspartylphosphate" evidence="3">
    <location>
        <position position="56"/>
    </location>
</feature>
<dbReference type="SMART" id="SM00448">
    <property type="entry name" value="REC"/>
    <property type="match status" value="1"/>
</dbReference>
<evidence type="ECO:0000259" key="5">
    <source>
        <dbReference type="PROSITE" id="PS50110"/>
    </source>
</evidence>
<protein>
    <submittedName>
        <fullName evidence="6">Response regulator</fullName>
    </submittedName>
</protein>
<evidence type="ECO:0000256" key="1">
    <source>
        <dbReference type="ARBA" id="ARBA00022553"/>
    </source>
</evidence>
<feature type="domain" description="HTH luxR-type" evidence="4">
    <location>
        <begin position="144"/>
        <end position="209"/>
    </location>
</feature>
<keyword evidence="7" id="KW-1185">Reference proteome</keyword>
<dbReference type="PRINTS" id="PR00038">
    <property type="entry name" value="HTHLUXR"/>
</dbReference>
<dbReference type="InterPro" id="IPR051015">
    <property type="entry name" value="EvgA-like"/>
</dbReference>
<dbReference type="EMBL" id="WNXD01000002">
    <property type="protein sequence ID" value="MBB2146938.1"/>
    <property type="molecule type" value="Genomic_DNA"/>
</dbReference>